<protein>
    <submittedName>
        <fullName evidence="3">Predicted transporter</fullName>
    </submittedName>
</protein>
<feature type="domain" description="DUF7888" evidence="2">
    <location>
        <begin position="76"/>
        <end position="129"/>
    </location>
</feature>
<dbReference type="OrthoDB" id="2556112at2759"/>
<keyword evidence="1" id="KW-0732">Signal</keyword>
<feature type="signal peptide" evidence="1">
    <location>
        <begin position="1"/>
        <end position="18"/>
    </location>
</feature>
<evidence type="ECO:0000313" key="3">
    <source>
        <dbReference type="EMBL" id="GAC74761.1"/>
    </source>
</evidence>
<reference evidence="4" key="1">
    <citation type="journal article" date="2013" name="Genome Announc.">
        <title>Genome sequence of the basidiomycetous yeast Pseudozyma antarctica T-34, a producer of the glycolipid biosurfactants mannosylerythritol lipids.</title>
        <authorList>
            <person name="Morita T."/>
            <person name="Koike H."/>
            <person name="Koyama Y."/>
            <person name="Hagiwara H."/>
            <person name="Ito E."/>
            <person name="Fukuoka T."/>
            <person name="Imura T."/>
            <person name="Machida M."/>
            <person name="Kitamoto D."/>
        </authorList>
    </citation>
    <scope>NUCLEOTIDE SEQUENCE [LARGE SCALE GENOMIC DNA]</scope>
    <source>
        <strain evidence="4">T-34</strain>
    </source>
</reference>
<feature type="chain" id="PRO_5004100154" evidence="1">
    <location>
        <begin position="19"/>
        <end position="130"/>
    </location>
</feature>
<evidence type="ECO:0000259" key="2">
    <source>
        <dbReference type="Pfam" id="PF25411"/>
    </source>
</evidence>
<name>M9LQG9_PSEA3</name>
<proteinExistence type="predicted"/>
<gene>
    <name evidence="3" type="ORF">PANT_12d00124</name>
</gene>
<evidence type="ECO:0000256" key="1">
    <source>
        <dbReference type="SAM" id="SignalP"/>
    </source>
</evidence>
<accession>M9LQG9</accession>
<sequence length="130" mass="14348">MQIYKLFPVFALLGMAYAKESRSDCLAREAAASFSSAPPNADIAICYHGKNSAYSDEGTTIKDPDVFGGLRWADCHGIGLDCFWMSGGGKLGDNIFEFMGDGGSDNLAYVMRNNNHCEYNRDEKHIYCHT</sequence>
<organism evidence="3 4">
    <name type="scientific">Pseudozyma antarctica (strain T-34)</name>
    <name type="common">Yeast</name>
    <name type="synonym">Candida antarctica</name>
    <dbReference type="NCBI Taxonomy" id="1151754"/>
    <lineage>
        <taxon>Eukaryota</taxon>
        <taxon>Fungi</taxon>
        <taxon>Dikarya</taxon>
        <taxon>Basidiomycota</taxon>
        <taxon>Ustilaginomycotina</taxon>
        <taxon>Ustilaginomycetes</taxon>
        <taxon>Ustilaginales</taxon>
        <taxon>Ustilaginaceae</taxon>
        <taxon>Moesziomyces</taxon>
    </lineage>
</organism>
<dbReference type="Proteomes" id="UP000011976">
    <property type="component" value="Unassembled WGS sequence"/>
</dbReference>
<dbReference type="InterPro" id="IPR057210">
    <property type="entry name" value="DUF7888"/>
</dbReference>
<dbReference type="EMBL" id="DF196778">
    <property type="protein sequence ID" value="GAC74761.1"/>
    <property type="molecule type" value="Genomic_DNA"/>
</dbReference>
<evidence type="ECO:0000313" key="4">
    <source>
        <dbReference type="Proteomes" id="UP000011976"/>
    </source>
</evidence>
<dbReference type="AlphaFoldDB" id="M9LQG9"/>
<dbReference type="Pfam" id="PF25411">
    <property type="entry name" value="DUF7888"/>
    <property type="match status" value="1"/>
</dbReference>